<dbReference type="PATRIC" id="fig|1423747.3.peg.1883"/>
<keyword evidence="1" id="KW-1133">Transmembrane helix</keyword>
<evidence type="ECO:0000313" key="3">
    <source>
        <dbReference type="Proteomes" id="UP000051264"/>
    </source>
</evidence>
<organism evidence="2 3">
    <name type="scientific">Latilactobacillus fuchuensis DSM 14340 = JCM 11249</name>
    <dbReference type="NCBI Taxonomy" id="1423747"/>
    <lineage>
        <taxon>Bacteria</taxon>
        <taxon>Bacillati</taxon>
        <taxon>Bacillota</taxon>
        <taxon>Bacilli</taxon>
        <taxon>Lactobacillales</taxon>
        <taxon>Lactobacillaceae</taxon>
        <taxon>Latilactobacillus</taxon>
    </lineage>
</organism>
<reference evidence="2 3" key="1">
    <citation type="journal article" date="2015" name="Genome Announc.">
        <title>Expanding the biotechnology potential of lactobacilli through comparative genomics of 213 strains and associated genera.</title>
        <authorList>
            <person name="Sun Z."/>
            <person name="Harris H.M."/>
            <person name="McCann A."/>
            <person name="Guo C."/>
            <person name="Argimon S."/>
            <person name="Zhang W."/>
            <person name="Yang X."/>
            <person name="Jeffery I.B."/>
            <person name="Cooney J.C."/>
            <person name="Kagawa T.F."/>
            <person name="Liu W."/>
            <person name="Song Y."/>
            <person name="Salvetti E."/>
            <person name="Wrobel A."/>
            <person name="Rasinkangas P."/>
            <person name="Parkhill J."/>
            <person name="Rea M.C."/>
            <person name="O'Sullivan O."/>
            <person name="Ritari J."/>
            <person name="Douillard F.P."/>
            <person name="Paul Ross R."/>
            <person name="Yang R."/>
            <person name="Briner A.E."/>
            <person name="Felis G.E."/>
            <person name="de Vos W.M."/>
            <person name="Barrangou R."/>
            <person name="Klaenhammer T.R."/>
            <person name="Caufield P.W."/>
            <person name="Cui Y."/>
            <person name="Zhang H."/>
            <person name="O'Toole P.W."/>
        </authorList>
    </citation>
    <scope>NUCLEOTIDE SEQUENCE [LARGE SCALE GENOMIC DNA]</scope>
    <source>
        <strain evidence="2 3">DSM 14340</strain>
    </source>
</reference>
<evidence type="ECO:0000313" key="2">
    <source>
        <dbReference type="EMBL" id="KRL59095.1"/>
    </source>
</evidence>
<sequence>MTQKILRNFTLTIAVLTLLLTLYSFFNPRFFTAVSVLIPLVVLLTLVVTHWDDPETHQANSFGRHLRLTFAVAYKHFSKTEWLILLLALISLVVKIGELFF</sequence>
<feature type="transmembrane region" description="Helical" evidence="1">
    <location>
        <begin position="82"/>
        <end position="100"/>
    </location>
</feature>
<dbReference type="EMBL" id="AZEX01000055">
    <property type="protein sequence ID" value="KRL59095.1"/>
    <property type="molecule type" value="Genomic_DNA"/>
</dbReference>
<feature type="transmembrane region" description="Helical" evidence="1">
    <location>
        <begin position="6"/>
        <end position="23"/>
    </location>
</feature>
<dbReference type="AlphaFoldDB" id="A0A0R1RPV3"/>
<protein>
    <submittedName>
        <fullName evidence="2">Uncharacterized protein</fullName>
    </submittedName>
</protein>
<evidence type="ECO:0000256" key="1">
    <source>
        <dbReference type="SAM" id="Phobius"/>
    </source>
</evidence>
<dbReference type="Proteomes" id="UP000051264">
    <property type="component" value="Unassembled WGS sequence"/>
</dbReference>
<dbReference type="RefSeq" id="WP_025082986.1">
    <property type="nucleotide sequence ID" value="NZ_AZEX01000055.1"/>
</dbReference>
<keyword evidence="1" id="KW-0472">Membrane</keyword>
<name>A0A0R1RPV3_9LACO</name>
<keyword evidence="1" id="KW-0812">Transmembrane</keyword>
<accession>A0A0R1RPV3</accession>
<proteinExistence type="predicted"/>
<comment type="caution">
    <text evidence="2">The sequence shown here is derived from an EMBL/GenBank/DDBJ whole genome shotgun (WGS) entry which is preliminary data.</text>
</comment>
<gene>
    <name evidence="2" type="ORF">FC69_GL001854</name>
</gene>
<feature type="transmembrane region" description="Helical" evidence="1">
    <location>
        <begin position="30"/>
        <end position="51"/>
    </location>
</feature>